<comment type="similarity">
    <text evidence="2 6">Belongs to the peroxisomal membrane protein PXMP2/4 family.</text>
</comment>
<keyword evidence="4" id="KW-1133">Transmembrane helix</keyword>
<dbReference type="AlphaFoldDB" id="A0A370TZR0"/>
<dbReference type="Proteomes" id="UP000254866">
    <property type="component" value="Unassembled WGS sequence"/>
</dbReference>
<accession>A0A370TZR0</accession>
<dbReference type="RefSeq" id="XP_031873667.1">
    <property type="nucleotide sequence ID" value="XM_032009613.1"/>
</dbReference>
<organism evidence="7 8">
    <name type="scientific">Venustampulla echinocandica</name>
    <dbReference type="NCBI Taxonomy" id="2656787"/>
    <lineage>
        <taxon>Eukaryota</taxon>
        <taxon>Fungi</taxon>
        <taxon>Dikarya</taxon>
        <taxon>Ascomycota</taxon>
        <taxon>Pezizomycotina</taxon>
        <taxon>Leotiomycetes</taxon>
        <taxon>Helotiales</taxon>
        <taxon>Pleuroascaceae</taxon>
        <taxon>Venustampulla</taxon>
    </lineage>
</organism>
<keyword evidence="3" id="KW-0812">Transmembrane</keyword>
<name>A0A370TZR0_9HELO</name>
<reference evidence="7 8" key="1">
    <citation type="journal article" date="2018" name="IMA Fungus">
        <title>IMA Genome-F 9: Draft genome sequence of Annulohypoxylon stygium, Aspergillus mulundensis, Berkeleyomyces basicola (syn. Thielaviopsis basicola), Ceratocystis smalleyi, two Cercospora beticola strains, Coleophoma cylindrospora, Fusarium fracticaudum, Phialophora cf. hyalina, and Morchella septimelata.</title>
        <authorList>
            <person name="Wingfield B.D."/>
            <person name="Bills G.F."/>
            <person name="Dong Y."/>
            <person name="Huang W."/>
            <person name="Nel W.J."/>
            <person name="Swalarsk-Parry B.S."/>
            <person name="Vaghefi N."/>
            <person name="Wilken P.M."/>
            <person name="An Z."/>
            <person name="de Beer Z.W."/>
            <person name="De Vos L."/>
            <person name="Chen L."/>
            <person name="Duong T.A."/>
            <person name="Gao Y."/>
            <person name="Hammerbacher A."/>
            <person name="Kikkert J.R."/>
            <person name="Li Y."/>
            <person name="Li H."/>
            <person name="Li K."/>
            <person name="Li Q."/>
            <person name="Liu X."/>
            <person name="Ma X."/>
            <person name="Naidoo K."/>
            <person name="Pethybridge S.J."/>
            <person name="Sun J."/>
            <person name="Steenkamp E.T."/>
            <person name="van der Nest M.A."/>
            <person name="van Wyk S."/>
            <person name="Wingfield M.J."/>
            <person name="Xiong C."/>
            <person name="Yue Q."/>
            <person name="Zhang X."/>
        </authorList>
    </citation>
    <scope>NUCLEOTIDE SEQUENCE [LARGE SCALE GENOMIC DNA]</scope>
    <source>
        <strain evidence="7 8">BP 5553</strain>
    </source>
</reference>
<comment type="caution">
    <text evidence="7">The sequence shown here is derived from an EMBL/GenBank/DDBJ whole genome shotgun (WGS) entry which is preliminary data.</text>
</comment>
<dbReference type="GO" id="GO:0005778">
    <property type="term" value="C:peroxisomal membrane"/>
    <property type="evidence" value="ECO:0007669"/>
    <property type="project" value="TreeGrafter"/>
</dbReference>
<dbReference type="GeneID" id="43593839"/>
<keyword evidence="8" id="KW-1185">Reference proteome</keyword>
<dbReference type="STRING" id="2656787.A0A370TZR0"/>
<dbReference type="OrthoDB" id="10267969at2759"/>
<proteinExistence type="inferred from homology"/>
<protein>
    <submittedName>
        <fullName evidence="7">Uncharacterized protein</fullName>
    </submittedName>
</protein>
<evidence type="ECO:0000256" key="4">
    <source>
        <dbReference type="ARBA" id="ARBA00022989"/>
    </source>
</evidence>
<keyword evidence="5" id="KW-0472">Membrane</keyword>
<evidence type="ECO:0000256" key="6">
    <source>
        <dbReference type="RuleBase" id="RU363053"/>
    </source>
</evidence>
<evidence type="ECO:0000256" key="5">
    <source>
        <dbReference type="ARBA" id="ARBA00023136"/>
    </source>
</evidence>
<gene>
    <name evidence="7" type="ORF">BP5553_00990</name>
</gene>
<evidence type="ECO:0000256" key="3">
    <source>
        <dbReference type="ARBA" id="ARBA00022692"/>
    </source>
</evidence>
<dbReference type="Pfam" id="PF04117">
    <property type="entry name" value="Mpv17_PMP22"/>
    <property type="match status" value="1"/>
</dbReference>
<dbReference type="InterPro" id="IPR007248">
    <property type="entry name" value="Mpv17_PMP22"/>
</dbReference>
<sequence length="199" mass="21480">MPSPLVKTTIQACVMAVVSNLTAQFITAYKTKSDYTINWTPVLQFIIFTALNTPPNFLWQSFLESTFPSHTLVPSTSATTAAVTNNEKALDNSQKAHSALEPKLSIPNTLIKFSLDQSLGAAVNTVLFCLAIAGFKGATFQQAIGSAREEFWPIMSAGWTLWPLVSAVNYTLVRSVEGRSLVGGLAGMGWGVYLSLVTN</sequence>
<dbReference type="EMBL" id="NPIC01000001">
    <property type="protein sequence ID" value="RDL41011.1"/>
    <property type="molecule type" value="Genomic_DNA"/>
</dbReference>
<evidence type="ECO:0000256" key="1">
    <source>
        <dbReference type="ARBA" id="ARBA00004141"/>
    </source>
</evidence>
<comment type="subcellular location">
    <subcellularLocation>
        <location evidence="1">Membrane</location>
        <topology evidence="1">Multi-pass membrane protein</topology>
    </subcellularLocation>
</comment>
<dbReference type="PANTHER" id="PTHR11266">
    <property type="entry name" value="PEROXISOMAL MEMBRANE PROTEIN 2, PXMP2 MPV17"/>
    <property type="match status" value="1"/>
</dbReference>
<dbReference type="PANTHER" id="PTHR11266:SF80">
    <property type="entry name" value="PEROXISOMAL MEMBRANE PROTEIN 2"/>
    <property type="match status" value="1"/>
</dbReference>
<evidence type="ECO:0000256" key="2">
    <source>
        <dbReference type="ARBA" id="ARBA00006824"/>
    </source>
</evidence>
<evidence type="ECO:0000313" key="7">
    <source>
        <dbReference type="EMBL" id="RDL41011.1"/>
    </source>
</evidence>
<evidence type="ECO:0000313" key="8">
    <source>
        <dbReference type="Proteomes" id="UP000254866"/>
    </source>
</evidence>